<dbReference type="InterPro" id="IPR027304">
    <property type="entry name" value="Trigger_fact/SurA_dom_sf"/>
</dbReference>
<evidence type="ECO:0000313" key="5">
    <source>
        <dbReference type="EMBL" id="MFC3810112.1"/>
    </source>
</evidence>
<dbReference type="RefSeq" id="WP_379835946.1">
    <property type="nucleotide sequence ID" value="NZ_JBHRYQ010000001.1"/>
</dbReference>
<dbReference type="PANTHER" id="PTHR47637:SF1">
    <property type="entry name" value="CHAPERONE SURA"/>
    <property type="match status" value="1"/>
</dbReference>
<evidence type="ECO:0000256" key="1">
    <source>
        <dbReference type="ARBA" id="ARBA00022729"/>
    </source>
</evidence>
<dbReference type="InterPro" id="IPR046357">
    <property type="entry name" value="PPIase_dom_sf"/>
</dbReference>
<dbReference type="Pfam" id="PF00639">
    <property type="entry name" value="Rotamase"/>
    <property type="match status" value="1"/>
</dbReference>
<dbReference type="PANTHER" id="PTHR47637">
    <property type="entry name" value="CHAPERONE SURA"/>
    <property type="match status" value="1"/>
</dbReference>
<sequence length="440" mass="50199">MMFKKIWILILLPFCSFAQNTNVNIDKIVAKIDNYYILKSEVETLVERGKADNDPIDRCQALESLAIQKLLVAKAEIDSVIVEDAMLVEQLNARMQEMVRAYGSEKNIVQQFNKSIETLKSELKNQVKEQMTAQKMQATITEKSNITPHEVKAFFNRIPKDSLPIIPTEVIIAQIVRLAKVTKTQKAELIERLTDIKRRVELGENFAELAKEYSEDQGSKIYGGDLGWSKRGQMVPEFEAAAMQLDSGKLSDIVESDFGFHLIQTLELRGQEFHARHILLRPDYSRLDLDEPKHFLDSLKKQIEIDSITFAKAIKLHSEDKQTVDAGGIIIDPQTGSDKLPLDVSMEPNLYFTVEPMKLGNISAPMNYRTPDGKTGMRIVLLKKKIEAHKANLTDDYEKLKSFALNNKQSEIVEKWFREAINEVYINIDAEYQVCKLFGQ</sequence>
<comment type="caution">
    <text evidence="5">The sequence shown here is derived from an EMBL/GenBank/DDBJ whole genome shotgun (WGS) entry which is preliminary data.</text>
</comment>
<keyword evidence="1 3" id="KW-0732">Signal</keyword>
<feature type="signal peptide" evidence="3">
    <location>
        <begin position="1"/>
        <end position="18"/>
    </location>
</feature>
<evidence type="ECO:0000256" key="3">
    <source>
        <dbReference type="SAM" id="SignalP"/>
    </source>
</evidence>
<keyword evidence="2" id="KW-0697">Rotamase</keyword>
<dbReference type="InterPro" id="IPR050280">
    <property type="entry name" value="OMP_Chaperone_SurA"/>
</dbReference>
<dbReference type="EC" id="5.2.1.8" evidence="5"/>
<dbReference type="Gene3D" id="3.10.50.40">
    <property type="match status" value="2"/>
</dbReference>
<evidence type="ECO:0000313" key="6">
    <source>
        <dbReference type="Proteomes" id="UP001595616"/>
    </source>
</evidence>
<accession>A0ABV7YVR3</accession>
<feature type="domain" description="PpiC" evidence="4">
    <location>
        <begin position="167"/>
        <end position="267"/>
    </location>
</feature>
<gene>
    <name evidence="5" type="ORF">ACFOOI_05570</name>
</gene>
<organism evidence="5 6">
    <name type="scientific">Lacihabitans lacunae</name>
    <dbReference type="NCBI Taxonomy" id="1028214"/>
    <lineage>
        <taxon>Bacteria</taxon>
        <taxon>Pseudomonadati</taxon>
        <taxon>Bacteroidota</taxon>
        <taxon>Cytophagia</taxon>
        <taxon>Cytophagales</taxon>
        <taxon>Leadbetterellaceae</taxon>
        <taxon>Lacihabitans</taxon>
    </lineage>
</organism>
<dbReference type="InterPro" id="IPR023058">
    <property type="entry name" value="PPIase_PpiC_CS"/>
</dbReference>
<evidence type="ECO:0000259" key="4">
    <source>
        <dbReference type="PROSITE" id="PS50198"/>
    </source>
</evidence>
<protein>
    <submittedName>
        <fullName evidence="5">Peptidylprolyl isomerase</fullName>
        <ecNumber evidence="5">5.2.1.8</ecNumber>
    </submittedName>
</protein>
<feature type="chain" id="PRO_5046988690" evidence="3">
    <location>
        <begin position="19"/>
        <end position="440"/>
    </location>
</feature>
<dbReference type="EMBL" id="JBHRYQ010000001">
    <property type="protein sequence ID" value="MFC3810112.1"/>
    <property type="molecule type" value="Genomic_DNA"/>
</dbReference>
<keyword evidence="6" id="KW-1185">Reference proteome</keyword>
<dbReference type="Proteomes" id="UP001595616">
    <property type="component" value="Unassembled WGS sequence"/>
</dbReference>
<dbReference type="SUPFAM" id="SSF109998">
    <property type="entry name" value="Triger factor/SurA peptide-binding domain-like"/>
    <property type="match status" value="1"/>
</dbReference>
<keyword evidence="2 5" id="KW-0413">Isomerase</keyword>
<dbReference type="GO" id="GO:0003755">
    <property type="term" value="F:peptidyl-prolyl cis-trans isomerase activity"/>
    <property type="evidence" value="ECO:0007669"/>
    <property type="project" value="UniProtKB-EC"/>
</dbReference>
<dbReference type="PROSITE" id="PS50198">
    <property type="entry name" value="PPIC_PPIASE_2"/>
    <property type="match status" value="2"/>
</dbReference>
<evidence type="ECO:0000256" key="2">
    <source>
        <dbReference type="PROSITE-ProRule" id="PRU00278"/>
    </source>
</evidence>
<reference evidence="6" key="1">
    <citation type="journal article" date="2019" name="Int. J. Syst. Evol. Microbiol.">
        <title>The Global Catalogue of Microorganisms (GCM) 10K type strain sequencing project: providing services to taxonomists for standard genome sequencing and annotation.</title>
        <authorList>
            <consortium name="The Broad Institute Genomics Platform"/>
            <consortium name="The Broad Institute Genome Sequencing Center for Infectious Disease"/>
            <person name="Wu L."/>
            <person name="Ma J."/>
        </authorList>
    </citation>
    <scope>NUCLEOTIDE SEQUENCE [LARGE SCALE GENOMIC DNA]</scope>
    <source>
        <strain evidence="6">CECT 7956</strain>
    </source>
</reference>
<dbReference type="InterPro" id="IPR000297">
    <property type="entry name" value="PPIase_PpiC"/>
</dbReference>
<name>A0ABV7YVR3_9BACT</name>
<dbReference type="PROSITE" id="PS01096">
    <property type="entry name" value="PPIC_PPIASE_1"/>
    <property type="match status" value="1"/>
</dbReference>
<dbReference type="SUPFAM" id="SSF54534">
    <property type="entry name" value="FKBP-like"/>
    <property type="match status" value="2"/>
</dbReference>
<feature type="domain" description="PpiC" evidence="4">
    <location>
        <begin position="270"/>
        <end position="367"/>
    </location>
</feature>
<proteinExistence type="predicted"/>